<keyword evidence="2" id="KW-1185">Reference proteome</keyword>
<dbReference type="AlphaFoldDB" id="A0A081P3W4"/>
<name>A0A081P3W4_9BACL</name>
<evidence type="ECO:0008006" key="3">
    <source>
        <dbReference type="Google" id="ProtNLM"/>
    </source>
</evidence>
<reference evidence="1 2" key="1">
    <citation type="submission" date="2014-06" db="EMBL/GenBank/DDBJ databases">
        <title>Draft genome sequence of Paenibacillus sp. MSt1.</title>
        <authorList>
            <person name="Aw Y.K."/>
            <person name="Ong K.S."/>
            <person name="Gan H.M."/>
            <person name="Lee S.M."/>
        </authorList>
    </citation>
    <scope>NUCLEOTIDE SEQUENCE [LARGE SCALE GENOMIC DNA]</scope>
    <source>
        <strain evidence="1 2">MSt1</strain>
    </source>
</reference>
<dbReference type="OrthoDB" id="2644775at2"/>
<dbReference type="EMBL" id="JNVM01000010">
    <property type="protein sequence ID" value="KEQ25387.1"/>
    <property type="molecule type" value="Genomic_DNA"/>
</dbReference>
<gene>
    <name evidence="1" type="ORF">ET33_01200</name>
</gene>
<proteinExistence type="predicted"/>
<protein>
    <recommendedName>
        <fullName evidence="3">Carrier domain-containing protein</fullName>
    </recommendedName>
</protein>
<dbReference type="RefSeq" id="WP_036681379.1">
    <property type="nucleotide sequence ID" value="NZ_JNVM01000010.1"/>
</dbReference>
<dbReference type="Gene3D" id="1.10.1200.10">
    <property type="entry name" value="ACP-like"/>
    <property type="match status" value="1"/>
</dbReference>
<accession>A0A081P3W4</accession>
<sequence length="89" mass="9939">MNTSQRDVVWKSMKRILAGCGAEESVLTEESCIGDPELELSSVRFIQAMVELENAFDVELDVRNIWNGNQRPLSELLDYIEAALPEAGP</sequence>
<organism evidence="1 2">
    <name type="scientific">Paenibacillus tyrfis</name>
    <dbReference type="NCBI Taxonomy" id="1501230"/>
    <lineage>
        <taxon>Bacteria</taxon>
        <taxon>Bacillati</taxon>
        <taxon>Bacillota</taxon>
        <taxon>Bacilli</taxon>
        <taxon>Bacillales</taxon>
        <taxon>Paenibacillaceae</taxon>
        <taxon>Paenibacillus</taxon>
    </lineage>
</organism>
<evidence type="ECO:0000313" key="1">
    <source>
        <dbReference type="EMBL" id="KEQ25387.1"/>
    </source>
</evidence>
<comment type="caution">
    <text evidence="1">The sequence shown here is derived from an EMBL/GenBank/DDBJ whole genome shotgun (WGS) entry which is preliminary data.</text>
</comment>
<dbReference type="SUPFAM" id="SSF47336">
    <property type="entry name" value="ACP-like"/>
    <property type="match status" value="1"/>
</dbReference>
<evidence type="ECO:0000313" key="2">
    <source>
        <dbReference type="Proteomes" id="UP000028123"/>
    </source>
</evidence>
<dbReference type="InterPro" id="IPR036736">
    <property type="entry name" value="ACP-like_sf"/>
</dbReference>
<dbReference type="Proteomes" id="UP000028123">
    <property type="component" value="Unassembled WGS sequence"/>
</dbReference>